<dbReference type="Proteomes" id="UP000295756">
    <property type="component" value="Chromosome"/>
</dbReference>
<dbReference type="PANTHER" id="PTHR46558">
    <property type="entry name" value="TRACRIPTIONAL REGULATORY PROTEIN-RELATED-RELATED"/>
    <property type="match status" value="1"/>
</dbReference>
<dbReference type="Pfam" id="PF01381">
    <property type="entry name" value="HTH_3"/>
    <property type="match status" value="1"/>
</dbReference>
<keyword evidence="2" id="KW-1133">Transmembrane helix</keyword>
<keyword evidence="1" id="KW-0238">DNA-binding</keyword>
<gene>
    <name evidence="4" type="ORF">EW139_00875</name>
</gene>
<accession>A0ABX5SJM3</accession>
<dbReference type="InterPro" id="IPR001387">
    <property type="entry name" value="Cro/C1-type_HTH"/>
</dbReference>
<feature type="transmembrane region" description="Helical" evidence="2">
    <location>
        <begin position="137"/>
        <end position="159"/>
    </location>
</feature>
<feature type="domain" description="HTH cro/C1-type" evidence="3">
    <location>
        <begin position="7"/>
        <end position="61"/>
    </location>
</feature>
<evidence type="ECO:0000313" key="4">
    <source>
        <dbReference type="EMBL" id="QBR46751.1"/>
    </source>
</evidence>
<dbReference type="Gene3D" id="1.10.260.40">
    <property type="entry name" value="lambda repressor-like DNA-binding domains"/>
    <property type="match status" value="1"/>
</dbReference>
<feature type="transmembrane region" description="Helical" evidence="2">
    <location>
        <begin position="105"/>
        <end position="125"/>
    </location>
</feature>
<keyword evidence="2" id="KW-0472">Membrane</keyword>
<protein>
    <submittedName>
        <fullName evidence="4">XRE family transcriptional regulator</fullName>
    </submittedName>
</protein>
<evidence type="ECO:0000256" key="2">
    <source>
        <dbReference type="SAM" id="Phobius"/>
    </source>
</evidence>
<evidence type="ECO:0000256" key="1">
    <source>
        <dbReference type="ARBA" id="ARBA00023125"/>
    </source>
</evidence>
<reference evidence="4 5" key="1">
    <citation type="submission" date="2019-03" db="EMBL/GenBank/DDBJ databases">
        <title>Complete Genome Sequence of Leuconostoc kimchii strain NKJ218 Isolated from Homemade Kimchi.</title>
        <authorList>
            <person name="Jung J.Y."/>
            <person name="Jin H.M."/>
            <person name="Jung J.-W."/>
            <person name="Lee S.-Y."/>
            <person name="Ryu B.-G."/>
            <person name="Han S.-S."/>
            <person name="Kang H.K."/>
            <person name="Choi H.W."/>
            <person name="Chung E.J."/>
            <person name="Choi K.-M."/>
        </authorList>
    </citation>
    <scope>NUCLEOTIDE SEQUENCE [LARGE SCALE GENOMIC DNA]</scope>
    <source>
        <strain evidence="4 5">NKJ218</strain>
    </source>
</reference>
<proteinExistence type="predicted"/>
<feature type="transmembrane region" description="Helical" evidence="2">
    <location>
        <begin position="82"/>
        <end position="99"/>
    </location>
</feature>
<keyword evidence="2" id="KW-0812">Transmembrane</keyword>
<dbReference type="EMBL" id="CP037939">
    <property type="protein sequence ID" value="QBR46751.1"/>
    <property type="molecule type" value="Genomic_DNA"/>
</dbReference>
<sequence length="162" mass="18513">MNFSELIKSQRKERKMTQVDFSELLMVSSKTISNWESGRTLPDIDNVILIAKKLNISLDQLLLEDKKMINNIKDKAKKQNIVLLRLLTATTSLIMFVIIGHVTMWVSIVVFVAMLTNAVALVYFSNQLRLIEDKKPFNHFQLVTFAIIVPLLAGIYGIFVPF</sequence>
<keyword evidence="5" id="KW-1185">Reference proteome</keyword>
<organism evidence="4 5">
    <name type="scientific">Leuconostoc kimchii</name>
    <dbReference type="NCBI Taxonomy" id="136609"/>
    <lineage>
        <taxon>Bacteria</taxon>
        <taxon>Bacillati</taxon>
        <taxon>Bacillota</taxon>
        <taxon>Bacilli</taxon>
        <taxon>Lactobacillales</taxon>
        <taxon>Lactobacillaceae</taxon>
        <taxon>Leuconostoc</taxon>
    </lineage>
</organism>
<dbReference type="RefSeq" id="WP_013102836.1">
    <property type="nucleotide sequence ID" value="NZ_CP037939.1"/>
</dbReference>
<evidence type="ECO:0000259" key="3">
    <source>
        <dbReference type="PROSITE" id="PS50943"/>
    </source>
</evidence>
<dbReference type="PROSITE" id="PS50943">
    <property type="entry name" value="HTH_CROC1"/>
    <property type="match status" value="1"/>
</dbReference>
<dbReference type="SUPFAM" id="SSF47413">
    <property type="entry name" value="lambda repressor-like DNA-binding domains"/>
    <property type="match status" value="1"/>
</dbReference>
<dbReference type="PANTHER" id="PTHR46558:SF15">
    <property type="entry name" value="HELIX-TURN-HELIX DOMAIN PROTEIN"/>
    <property type="match status" value="1"/>
</dbReference>
<dbReference type="SMART" id="SM00530">
    <property type="entry name" value="HTH_XRE"/>
    <property type="match status" value="1"/>
</dbReference>
<evidence type="ECO:0000313" key="5">
    <source>
        <dbReference type="Proteomes" id="UP000295756"/>
    </source>
</evidence>
<dbReference type="InterPro" id="IPR010982">
    <property type="entry name" value="Lambda_DNA-bd_dom_sf"/>
</dbReference>
<name>A0ABX5SJM3_9LACO</name>
<dbReference type="CDD" id="cd00093">
    <property type="entry name" value="HTH_XRE"/>
    <property type="match status" value="1"/>
</dbReference>